<accession>A0A1M7S4A7</accession>
<dbReference type="InterPro" id="IPR000277">
    <property type="entry name" value="Cys/Met-Metab_PyrdxlP-dep_enz"/>
</dbReference>
<dbReference type="FunFam" id="3.40.640.10:FF:000009">
    <property type="entry name" value="Cystathionine gamma-synthase homolog"/>
    <property type="match status" value="1"/>
</dbReference>
<dbReference type="SUPFAM" id="SSF53383">
    <property type="entry name" value="PLP-dependent transferases"/>
    <property type="match status" value="1"/>
</dbReference>
<evidence type="ECO:0000256" key="2">
    <source>
        <dbReference type="ARBA" id="ARBA00009077"/>
    </source>
</evidence>
<dbReference type="Proteomes" id="UP000184097">
    <property type="component" value="Unassembled WGS sequence"/>
</dbReference>
<dbReference type="EMBL" id="FRDH01000004">
    <property type="protein sequence ID" value="SHN53132.1"/>
    <property type="molecule type" value="Genomic_DNA"/>
</dbReference>
<dbReference type="InterPro" id="IPR015421">
    <property type="entry name" value="PyrdxlP-dep_Trfase_major"/>
</dbReference>
<dbReference type="Gene3D" id="3.90.1150.10">
    <property type="entry name" value="Aspartate Aminotransferase, domain 1"/>
    <property type="match status" value="1"/>
</dbReference>
<evidence type="ECO:0000256" key="3">
    <source>
        <dbReference type="ARBA" id="ARBA00022898"/>
    </source>
</evidence>
<dbReference type="AlphaFoldDB" id="A0A1M7S4A7"/>
<evidence type="ECO:0000256" key="1">
    <source>
        <dbReference type="ARBA" id="ARBA00001933"/>
    </source>
</evidence>
<dbReference type="PIRSF" id="PIRSF001434">
    <property type="entry name" value="CGS"/>
    <property type="match status" value="1"/>
</dbReference>
<dbReference type="InterPro" id="IPR015422">
    <property type="entry name" value="PyrdxlP-dep_Trfase_small"/>
</dbReference>
<evidence type="ECO:0000313" key="7">
    <source>
        <dbReference type="Proteomes" id="UP000184097"/>
    </source>
</evidence>
<dbReference type="PANTHER" id="PTHR11808">
    <property type="entry name" value="TRANS-SULFURATION ENZYME FAMILY MEMBER"/>
    <property type="match status" value="1"/>
</dbReference>
<dbReference type="GO" id="GO:0005737">
    <property type="term" value="C:cytoplasm"/>
    <property type="evidence" value="ECO:0007669"/>
    <property type="project" value="TreeGrafter"/>
</dbReference>
<dbReference type="PANTHER" id="PTHR11808:SF90">
    <property type="entry name" value="CYSTATHIONINE GAMMA-SYNTHASE"/>
    <property type="match status" value="1"/>
</dbReference>
<dbReference type="InterPro" id="IPR054542">
    <property type="entry name" value="Cys_met_metab_PP"/>
</dbReference>
<proteinExistence type="inferred from homology"/>
<feature type="modified residue" description="N6-(pyridoxal phosphate)lysine" evidence="4">
    <location>
        <position position="207"/>
    </location>
</feature>
<evidence type="ECO:0000313" key="6">
    <source>
        <dbReference type="EMBL" id="SHN53132.1"/>
    </source>
</evidence>
<organism evidence="6 7">
    <name type="scientific">Butyrivibrio hungatei DSM 14810</name>
    <dbReference type="NCBI Taxonomy" id="1121132"/>
    <lineage>
        <taxon>Bacteria</taxon>
        <taxon>Bacillati</taxon>
        <taxon>Bacillota</taxon>
        <taxon>Clostridia</taxon>
        <taxon>Lachnospirales</taxon>
        <taxon>Lachnospiraceae</taxon>
        <taxon>Butyrivibrio</taxon>
    </lineage>
</organism>
<keyword evidence="3 4" id="KW-0663">Pyridoxal phosphate</keyword>
<dbReference type="CDD" id="cd00614">
    <property type="entry name" value="CGS_like"/>
    <property type="match status" value="1"/>
</dbReference>
<dbReference type="RefSeq" id="WP_083572655.1">
    <property type="nucleotide sequence ID" value="NZ_FRDH01000004.1"/>
</dbReference>
<comment type="similarity">
    <text evidence="2 5">Belongs to the trans-sulfuration enzymes family.</text>
</comment>
<name>A0A1M7S4A7_9FIRM</name>
<dbReference type="Gene3D" id="3.40.640.10">
    <property type="entry name" value="Type I PLP-dependent aspartate aminotransferase-like (Major domain)"/>
    <property type="match status" value="1"/>
</dbReference>
<protein>
    <submittedName>
        <fullName evidence="6">Cystathionine gamma-synthase</fullName>
    </submittedName>
</protein>
<dbReference type="GO" id="GO:0030170">
    <property type="term" value="F:pyridoxal phosphate binding"/>
    <property type="evidence" value="ECO:0007669"/>
    <property type="project" value="InterPro"/>
</dbReference>
<dbReference type="PROSITE" id="PS00868">
    <property type="entry name" value="CYS_MET_METAB_PP"/>
    <property type="match status" value="1"/>
</dbReference>
<gene>
    <name evidence="6" type="ORF">SAMN02745247_00908</name>
</gene>
<dbReference type="GO" id="GO:0019346">
    <property type="term" value="P:transsulfuration"/>
    <property type="evidence" value="ECO:0007669"/>
    <property type="project" value="InterPro"/>
</dbReference>
<evidence type="ECO:0000256" key="4">
    <source>
        <dbReference type="PIRSR" id="PIRSR001434-2"/>
    </source>
</evidence>
<dbReference type="InterPro" id="IPR015424">
    <property type="entry name" value="PyrdxlP-dep_Trfase"/>
</dbReference>
<reference evidence="6 7" key="1">
    <citation type="submission" date="2016-12" db="EMBL/GenBank/DDBJ databases">
        <authorList>
            <person name="Song W.-J."/>
            <person name="Kurnit D.M."/>
        </authorList>
    </citation>
    <scope>NUCLEOTIDE SEQUENCE [LARGE SCALE GENOMIC DNA]</scope>
    <source>
        <strain evidence="6 7">DSM 14810</strain>
    </source>
</reference>
<dbReference type="GO" id="GO:0016846">
    <property type="term" value="F:carbon-sulfur lyase activity"/>
    <property type="evidence" value="ECO:0007669"/>
    <property type="project" value="TreeGrafter"/>
</dbReference>
<evidence type="ECO:0000256" key="5">
    <source>
        <dbReference type="RuleBase" id="RU362118"/>
    </source>
</evidence>
<dbReference type="Pfam" id="PF01053">
    <property type="entry name" value="Cys_Met_Meta_PP"/>
    <property type="match status" value="1"/>
</dbReference>
<sequence length="398" mass="44363">MDCSGCNKCTEVNCSIDTKCQQLDRSLMDQFGAISFPIYQTATFAHPGLGQSTGYDYTRMQNPTRKQLESIVAYLENGKDAIAFSSGMAAIATIMELFKPGDHFIIDEDLYGGSIRLFNEISKKNGLEYTAVNLSRDNVRKYIKENTKAVYLETPTNPMMNVTDIEELASVTKEKNLLLIVDNTFLSPYFQNPLDLGADIVIHSGTKFLGGHHDTIGGFVVVKDENLDERLRYIFKTTGAGLSPFDSWLILRGIRTLGVRLDRTQENALKLAKYLSSSKHVTKVYYPGLEDHPGYEIMKKQARGFGAMLTFEVDSVEFAHSILNNVQLIYFAESLGGTETLITYPITQTHADVPKDVLAKNGITDRLLRLSVGLEGIGDLICEFNRVFAIAEKETADR</sequence>
<comment type="cofactor">
    <cofactor evidence="1 5">
        <name>pyridoxal 5'-phosphate</name>
        <dbReference type="ChEBI" id="CHEBI:597326"/>
    </cofactor>
</comment>